<feature type="transmembrane region" description="Helical" evidence="5">
    <location>
        <begin position="22"/>
        <end position="47"/>
    </location>
</feature>
<dbReference type="PROSITE" id="PS50262">
    <property type="entry name" value="G_PROTEIN_RECEP_F1_2"/>
    <property type="match status" value="1"/>
</dbReference>
<evidence type="ECO:0000259" key="6">
    <source>
        <dbReference type="PROSITE" id="PS50262"/>
    </source>
</evidence>
<keyword evidence="9" id="KW-1185">Reference proteome</keyword>
<organism evidence="8 10">
    <name type="scientific">Dracunculus medinensis</name>
    <name type="common">Guinea worm</name>
    <dbReference type="NCBI Taxonomy" id="318479"/>
    <lineage>
        <taxon>Eukaryota</taxon>
        <taxon>Metazoa</taxon>
        <taxon>Ecdysozoa</taxon>
        <taxon>Nematoda</taxon>
        <taxon>Chromadorea</taxon>
        <taxon>Rhabditida</taxon>
        <taxon>Spirurina</taxon>
        <taxon>Dracunculoidea</taxon>
        <taxon>Dracunculidae</taxon>
        <taxon>Dracunculus</taxon>
    </lineage>
</organism>
<feature type="transmembrane region" description="Helical" evidence="5">
    <location>
        <begin position="188"/>
        <end position="207"/>
    </location>
</feature>
<evidence type="ECO:0000256" key="1">
    <source>
        <dbReference type="ARBA" id="ARBA00004370"/>
    </source>
</evidence>
<evidence type="ECO:0000256" key="3">
    <source>
        <dbReference type="ARBA" id="ARBA00022989"/>
    </source>
</evidence>
<dbReference type="AlphaFoldDB" id="A0A158Q5S3"/>
<dbReference type="Gene3D" id="1.20.1070.10">
    <property type="entry name" value="Rhodopsin 7-helix transmembrane proteins"/>
    <property type="match status" value="1"/>
</dbReference>
<dbReference type="OrthoDB" id="10011262at2759"/>
<dbReference type="InterPro" id="IPR000276">
    <property type="entry name" value="GPCR_Rhodpsn"/>
</dbReference>
<proteinExistence type="predicted"/>
<evidence type="ECO:0000313" key="8">
    <source>
        <dbReference type="Proteomes" id="UP000038040"/>
    </source>
</evidence>
<sequence length="320" mass="37118">MNYSQKCWSERHQILSGSVLEMIIFTLFFPPICIFGIVGNILNLMVLLSSQMKSRANTLLACLALCDIVFLILMIPHSLANFDIFAFNYYFRLYYLSARIHLITLANWTSAVAIWFTVCVERVMGIKYPFRTRSHWSRTIIALIIFLILLIAGILTFYNHFSHVCIIREFCNRTQVMAKCFDVTLDKFAFYIVKFVIRKELFVILIRKKTTHQRIEHRLAITVCAIVTCFTITQGPSAIVLSINSFSSKRTPHGHPEMGLNWYHLHTITSFLVIVGKALNFILFCFSSIHFRRQLIGILRAKLKGYTHKQASDISCRFFF</sequence>
<evidence type="ECO:0000256" key="2">
    <source>
        <dbReference type="ARBA" id="ARBA00022692"/>
    </source>
</evidence>
<name>A0A158Q5S3_DRAME</name>
<dbReference type="InterPro" id="IPR017452">
    <property type="entry name" value="GPCR_Rhodpsn_7TM"/>
</dbReference>
<dbReference type="GO" id="GO:0004930">
    <property type="term" value="F:G protein-coupled receptor activity"/>
    <property type="evidence" value="ECO:0007669"/>
    <property type="project" value="InterPro"/>
</dbReference>
<evidence type="ECO:0000313" key="10">
    <source>
        <dbReference type="WBParaSite" id="DME_0000810401-mRNA-1"/>
    </source>
</evidence>
<dbReference type="CDD" id="cd14978">
    <property type="entry name" value="7tmA_FMRFamide_R-like"/>
    <property type="match status" value="1"/>
</dbReference>
<reference evidence="7 9" key="2">
    <citation type="submission" date="2018-11" db="EMBL/GenBank/DDBJ databases">
        <authorList>
            <consortium name="Pathogen Informatics"/>
        </authorList>
    </citation>
    <scope>NUCLEOTIDE SEQUENCE [LARGE SCALE GENOMIC DNA]</scope>
</reference>
<dbReference type="EMBL" id="UYYG01001208">
    <property type="protein sequence ID" value="VDN60267.1"/>
    <property type="molecule type" value="Genomic_DNA"/>
</dbReference>
<dbReference type="Proteomes" id="UP000038040">
    <property type="component" value="Unplaced"/>
</dbReference>
<reference evidence="10" key="1">
    <citation type="submission" date="2016-04" db="UniProtKB">
        <authorList>
            <consortium name="WormBaseParasite"/>
        </authorList>
    </citation>
    <scope>IDENTIFICATION</scope>
</reference>
<protein>
    <submittedName>
        <fullName evidence="10">G_PROTEIN_RECEP_F1_2 domain-containing protein</fullName>
    </submittedName>
</protein>
<feature type="transmembrane region" description="Helical" evidence="5">
    <location>
        <begin position="219"/>
        <end position="243"/>
    </location>
</feature>
<feature type="transmembrane region" description="Helical" evidence="5">
    <location>
        <begin position="59"/>
        <end position="80"/>
    </location>
</feature>
<dbReference type="Proteomes" id="UP000274756">
    <property type="component" value="Unassembled WGS sequence"/>
</dbReference>
<dbReference type="GO" id="GO:0016020">
    <property type="term" value="C:membrane"/>
    <property type="evidence" value="ECO:0007669"/>
    <property type="project" value="UniProtKB-SubCell"/>
</dbReference>
<feature type="transmembrane region" description="Helical" evidence="5">
    <location>
        <begin position="140"/>
        <end position="158"/>
    </location>
</feature>
<keyword evidence="4 5" id="KW-0472">Membrane</keyword>
<dbReference type="STRING" id="318479.A0A158Q5S3"/>
<comment type="subcellular location">
    <subcellularLocation>
        <location evidence="1">Membrane</location>
    </subcellularLocation>
</comment>
<dbReference type="PRINTS" id="PR00237">
    <property type="entry name" value="GPCRRHODOPSN"/>
</dbReference>
<accession>A0A158Q5S3</accession>
<gene>
    <name evidence="7" type="ORF">DME_LOCUS10240</name>
</gene>
<evidence type="ECO:0000256" key="5">
    <source>
        <dbReference type="SAM" id="Phobius"/>
    </source>
</evidence>
<dbReference type="WBParaSite" id="DME_0000810401-mRNA-1">
    <property type="protein sequence ID" value="DME_0000810401-mRNA-1"/>
    <property type="gene ID" value="DME_0000810401"/>
</dbReference>
<dbReference type="SUPFAM" id="SSF81321">
    <property type="entry name" value="Family A G protein-coupled receptor-like"/>
    <property type="match status" value="1"/>
</dbReference>
<evidence type="ECO:0000313" key="7">
    <source>
        <dbReference type="EMBL" id="VDN60267.1"/>
    </source>
</evidence>
<keyword evidence="3 5" id="KW-1133">Transmembrane helix</keyword>
<dbReference type="PANTHER" id="PTHR46895">
    <property type="entry name" value="PROTEIN CBG20548-RELATED"/>
    <property type="match status" value="1"/>
</dbReference>
<feature type="domain" description="G-protein coupled receptors family 1 profile" evidence="6">
    <location>
        <begin position="39"/>
        <end position="284"/>
    </location>
</feature>
<feature type="transmembrane region" description="Helical" evidence="5">
    <location>
        <begin position="100"/>
        <end position="120"/>
    </location>
</feature>
<keyword evidence="2 5" id="KW-0812">Transmembrane</keyword>
<evidence type="ECO:0000256" key="4">
    <source>
        <dbReference type="ARBA" id="ARBA00023136"/>
    </source>
</evidence>
<evidence type="ECO:0000313" key="9">
    <source>
        <dbReference type="Proteomes" id="UP000274756"/>
    </source>
</evidence>
<feature type="transmembrane region" description="Helical" evidence="5">
    <location>
        <begin position="263"/>
        <end position="286"/>
    </location>
</feature>
<dbReference type="PANTHER" id="PTHR46895:SF5">
    <property type="entry name" value="G-PROTEIN COUPLED RECEPTORS FAMILY 1 PROFILE DOMAIN-CONTAINING PROTEIN"/>
    <property type="match status" value="1"/>
</dbReference>